<keyword evidence="3 6" id="KW-0812">Transmembrane</keyword>
<dbReference type="RefSeq" id="WP_166063170.1">
    <property type="nucleotide sequence ID" value="NZ_CP049889.1"/>
</dbReference>
<dbReference type="GO" id="GO:0005886">
    <property type="term" value="C:plasma membrane"/>
    <property type="evidence" value="ECO:0007669"/>
    <property type="project" value="UniProtKB-SubCell"/>
</dbReference>
<reference evidence="8 9" key="1">
    <citation type="journal article" date="2017" name="Int. J. Syst. Evol. Microbiol.">
        <title>Jeotgalibaca porci sp. nov. and Jeotgalibaca arthritidis sp. nov., isolated from pigs, and emended description of the genus Jeotgalibaca.</title>
        <authorList>
            <person name="Zamora L."/>
            <person name="Perez-Sancho M."/>
            <person name="Dominguez L."/>
            <person name="Fernandez-Garayzabal J.F."/>
            <person name="Vela A.I."/>
        </authorList>
    </citation>
    <scope>NUCLEOTIDE SEQUENCE [LARGE SCALE GENOMIC DNA]</scope>
    <source>
        <strain evidence="8 9">CCUG 69148</strain>
    </source>
</reference>
<keyword evidence="4 6" id="KW-1133">Transmembrane helix</keyword>
<dbReference type="InterPro" id="IPR020846">
    <property type="entry name" value="MFS_dom"/>
</dbReference>
<feature type="transmembrane region" description="Helical" evidence="6">
    <location>
        <begin position="284"/>
        <end position="305"/>
    </location>
</feature>
<evidence type="ECO:0000256" key="2">
    <source>
        <dbReference type="ARBA" id="ARBA00022448"/>
    </source>
</evidence>
<dbReference type="KEGG" id="jpo:G7058_08735"/>
<feature type="transmembrane region" description="Helical" evidence="6">
    <location>
        <begin position="104"/>
        <end position="127"/>
    </location>
</feature>
<keyword evidence="2" id="KW-0813">Transport</keyword>
<evidence type="ECO:0000256" key="1">
    <source>
        <dbReference type="ARBA" id="ARBA00004651"/>
    </source>
</evidence>
<evidence type="ECO:0000256" key="6">
    <source>
        <dbReference type="SAM" id="Phobius"/>
    </source>
</evidence>
<evidence type="ECO:0000259" key="7">
    <source>
        <dbReference type="PROSITE" id="PS50850"/>
    </source>
</evidence>
<organism evidence="8 9">
    <name type="scientific">Jeotgalibaca porci</name>
    <dbReference type="NCBI Taxonomy" id="1868793"/>
    <lineage>
        <taxon>Bacteria</taxon>
        <taxon>Bacillati</taxon>
        <taxon>Bacillota</taxon>
        <taxon>Bacilli</taxon>
        <taxon>Lactobacillales</taxon>
        <taxon>Carnobacteriaceae</taxon>
        <taxon>Jeotgalibaca</taxon>
    </lineage>
</organism>
<evidence type="ECO:0000256" key="3">
    <source>
        <dbReference type="ARBA" id="ARBA00022692"/>
    </source>
</evidence>
<dbReference type="SUPFAM" id="SSF103473">
    <property type="entry name" value="MFS general substrate transporter"/>
    <property type="match status" value="1"/>
</dbReference>
<sequence>MNKNKKHWLVVAILCGFTACFSIPINLSGVFLSPVATDLGFQRGDFSFHATLTLFICAISSLCVPRLMEKFRLKYILIVAAVLSGVPNIMMGFAQHLWEFNLWGGIRGIGVGLISTVPVAIILNHWFHKYHGVVMSLVLSFSGVTGAVLTPIFTQFIFQFGWRNTYFISGAFMILLLLPGILIPFKINPVLEGLEPLGMGEVHSKDSVTHASHVSKNVFNRKMFIAVTVVAILHTAITGLGQHLPGFSESTGYSSEIGAMMLAVAMIGNIFFKLSVGAISDRLNAVVANLLMIACGLLSVILFMIQTGPTLLFVGAFFFGATLAIPTVGISLLTKELLGNVYFNKVFPLISFGLATSGALSISLVGYLFDLSGSYTPALLLTAGINILTILLLLMMTVKTKKK</sequence>
<evidence type="ECO:0000256" key="4">
    <source>
        <dbReference type="ARBA" id="ARBA00022989"/>
    </source>
</evidence>
<dbReference type="AlphaFoldDB" id="A0A6G7WIS0"/>
<dbReference type="Gene3D" id="1.20.1250.20">
    <property type="entry name" value="MFS general substrate transporter like domains"/>
    <property type="match status" value="2"/>
</dbReference>
<comment type="subcellular location">
    <subcellularLocation>
        <location evidence="1">Cell membrane</location>
        <topology evidence="1">Multi-pass membrane protein</topology>
    </subcellularLocation>
</comment>
<evidence type="ECO:0000256" key="5">
    <source>
        <dbReference type="ARBA" id="ARBA00023136"/>
    </source>
</evidence>
<keyword evidence="9" id="KW-1185">Reference proteome</keyword>
<proteinExistence type="predicted"/>
<keyword evidence="5 6" id="KW-0472">Membrane</keyword>
<dbReference type="InterPro" id="IPR011701">
    <property type="entry name" value="MFS"/>
</dbReference>
<dbReference type="EMBL" id="CP049889">
    <property type="protein sequence ID" value="QIK52109.1"/>
    <property type="molecule type" value="Genomic_DNA"/>
</dbReference>
<evidence type="ECO:0000313" key="8">
    <source>
        <dbReference type="EMBL" id="QIK52109.1"/>
    </source>
</evidence>
<protein>
    <submittedName>
        <fullName evidence="8">MFS transporter</fullName>
    </submittedName>
</protein>
<dbReference type="Pfam" id="PF07690">
    <property type="entry name" value="MFS_1"/>
    <property type="match status" value="1"/>
</dbReference>
<feature type="domain" description="Major facilitator superfamily (MFS) profile" evidence="7">
    <location>
        <begin position="8"/>
        <end position="401"/>
    </location>
</feature>
<feature type="transmembrane region" description="Helical" evidence="6">
    <location>
        <begin position="253"/>
        <end position="272"/>
    </location>
</feature>
<feature type="transmembrane region" description="Helical" evidence="6">
    <location>
        <begin position="311"/>
        <end position="334"/>
    </location>
</feature>
<accession>A0A6G7WIS0</accession>
<evidence type="ECO:0000313" key="9">
    <source>
        <dbReference type="Proteomes" id="UP000501830"/>
    </source>
</evidence>
<dbReference type="InterPro" id="IPR036259">
    <property type="entry name" value="MFS_trans_sf"/>
</dbReference>
<dbReference type="GO" id="GO:0022857">
    <property type="term" value="F:transmembrane transporter activity"/>
    <property type="evidence" value="ECO:0007669"/>
    <property type="project" value="InterPro"/>
</dbReference>
<dbReference type="InterPro" id="IPR050327">
    <property type="entry name" value="Proton-linked_MCT"/>
</dbReference>
<feature type="transmembrane region" description="Helical" evidence="6">
    <location>
        <begin position="223"/>
        <end position="241"/>
    </location>
</feature>
<dbReference type="PROSITE" id="PS51257">
    <property type="entry name" value="PROKAR_LIPOPROTEIN"/>
    <property type="match status" value="1"/>
</dbReference>
<gene>
    <name evidence="8" type="ORF">G7058_08735</name>
</gene>
<dbReference type="GeneID" id="94553366"/>
<dbReference type="PANTHER" id="PTHR11360">
    <property type="entry name" value="MONOCARBOXYLATE TRANSPORTER"/>
    <property type="match status" value="1"/>
</dbReference>
<feature type="transmembrane region" description="Helical" evidence="6">
    <location>
        <begin position="164"/>
        <end position="185"/>
    </location>
</feature>
<feature type="transmembrane region" description="Helical" evidence="6">
    <location>
        <begin position="134"/>
        <end position="158"/>
    </location>
</feature>
<dbReference type="PANTHER" id="PTHR11360:SF290">
    <property type="entry name" value="MONOCARBOXYLATE MFS PERMEASE"/>
    <property type="match status" value="1"/>
</dbReference>
<dbReference type="PROSITE" id="PS50850">
    <property type="entry name" value="MFS"/>
    <property type="match status" value="1"/>
</dbReference>
<dbReference type="Proteomes" id="UP000501830">
    <property type="component" value="Chromosome"/>
</dbReference>
<name>A0A6G7WIS0_9LACT</name>
<feature type="transmembrane region" description="Helical" evidence="6">
    <location>
        <begin position="46"/>
        <end position="64"/>
    </location>
</feature>
<feature type="transmembrane region" description="Helical" evidence="6">
    <location>
        <begin position="346"/>
        <end position="369"/>
    </location>
</feature>
<feature type="transmembrane region" description="Helical" evidence="6">
    <location>
        <begin position="375"/>
        <end position="398"/>
    </location>
</feature>
<feature type="transmembrane region" description="Helical" evidence="6">
    <location>
        <begin position="76"/>
        <end position="98"/>
    </location>
</feature>